<keyword evidence="1" id="KW-0472">Membrane</keyword>
<name>A0A2T0VWG5_9LACT</name>
<keyword evidence="1" id="KW-1133">Transmembrane helix</keyword>
<evidence type="ECO:0000256" key="1">
    <source>
        <dbReference type="SAM" id="Phobius"/>
    </source>
</evidence>
<keyword evidence="1" id="KW-0812">Transmembrane</keyword>
<feature type="transmembrane region" description="Helical" evidence="1">
    <location>
        <begin position="30"/>
        <end position="54"/>
    </location>
</feature>
<evidence type="ECO:0000313" key="2">
    <source>
        <dbReference type="EMBL" id="PRY76189.1"/>
    </source>
</evidence>
<keyword evidence="3" id="KW-1185">Reference proteome</keyword>
<protein>
    <submittedName>
        <fullName evidence="2">Uncharacterized protein</fullName>
    </submittedName>
</protein>
<dbReference type="Proteomes" id="UP000238205">
    <property type="component" value="Unassembled WGS sequence"/>
</dbReference>
<sequence length="60" mass="6852">MDKNIRLIILSVFSFSVFAVTMVYTDTVTWLMVLSLVSFVTYMISIYCIVLNVMSESDSN</sequence>
<organism evidence="2 3">
    <name type="scientific">Alkalibacterium olivapovliticus</name>
    <dbReference type="NCBI Taxonomy" id="99907"/>
    <lineage>
        <taxon>Bacteria</taxon>
        <taxon>Bacillati</taxon>
        <taxon>Bacillota</taxon>
        <taxon>Bacilli</taxon>
        <taxon>Lactobacillales</taxon>
        <taxon>Carnobacteriaceae</taxon>
        <taxon>Alkalibacterium</taxon>
    </lineage>
</organism>
<dbReference type="EMBL" id="PVTO01000032">
    <property type="protein sequence ID" value="PRY76189.1"/>
    <property type="molecule type" value="Genomic_DNA"/>
</dbReference>
<feature type="transmembrane region" description="Helical" evidence="1">
    <location>
        <begin position="7"/>
        <end position="24"/>
    </location>
</feature>
<dbReference type="RefSeq" id="WP_106195885.1">
    <property type="nucleotide sequence ID" value="NZ_PVTO01000032.1"/>
</dbReference>
<evidence type="ECO:0000313" key="3">
    <source>
        <dbReference type="Proteomes" id="UP000238205"/>
    </source>
</evidence>
<comment type="caution">
    <text evidence="2">The sequence shown here is derived from an EMBL/GenBank/DDBJ whole genome shotgun (WGS) entry which is preliminary data.</text>
</comment>
<dbReference type="AlphaFoldDB" id="A0A2T0VWG5"/>
<gene>
    <name evidence="2" type="ORF">CLV38_13220</name>
</gene>
<reference evidence="2 3" key="1">
    <citation type="submission" date="2018-03" db="EMBL/GenBank/DDBJ databases">
        <title>Genomic Encyclopedia of Archaeal and Bacterial Type Strains, Phase II (KMG-II): from individual species to whole genera.</title>
        <authorList>
            <person name="Goeker M."/>
        </authorList>
    </citation>
    <scope>NUCLEOTIDE SEQUENCE [LARGE SCALE GENOMIC DNA]</scope>
    <source>
        <strain evidence="2 3">DSM 13175</strain>
    </source>
</reference>
<accession>A0A2T0VWG5</accession>
<proteinExistence type="predicted"/>